<evidence type="ECO:0000256" key="1">
    <source>
        <dbReference type="ARBA" id="ARBA00004123"/>
    </source>
</evidence>
<dbReference type="Proteomes" id="UP000000305">
    <property type="component" value="Unassembled WGS sequence"/>
</dbReference>
<keyword evidence="13" id="KW-0804">Transcription</keyword>
<keyword evidence="12" id="KW-0175">Coiled coil</keyword>
<evidence type="ECO:0000256" key="14">
    <source>
        <dbReference type="ARBA" id="ARBA00023242"/>
    </source>
</evidence>
<evidence type="ECO:0000256" key="11">
    <source>
        <dbReference type="ARBA" id="ARBA00023015"/>
    </source>
</evidence>
<evidence type="ECO:0000256" key="16">
    <source>
        <dbReference type="ARBA" id="ARBA00053349"/>
    </source>
</evidence>
<dbReference type="Pfam" id="PF00176">
    <property type="entry name" value="SNF2-rel_dom"/>
    <property type="match status" value="1"/>
</dbReference>
<dbReference type="InterPro" id="IPR027417">
    <property type="entry name" value="P-loop_NTPase"/>
</dbReference>
<dbReference type="SUPFAM" id="SSF52540">
    <property type="entry name" value="P-loop containing nucleoside triphosphate hydrolases"/>
    <property type="match status" value="2"/>
</dbReference>
<keyword evidence="5" id="KW-0132">Cell division</keyword>
<dbReference type="FunFam" id="3.40.50.300:FF:000577">
    <property type="entry name" value="lymphoid-specific helicase isoform X1"/>
    <property type="match status" value="1"/>
</dbReference>
<dbReference type="STRING" id="6669.E9HE56"/>
<sequence length="621" mass="71224">MRGYQMEGFQWLVSLYENGMNGILADEMGLGKTVQCISLVAHLMGKGVTGPFLVCAPLSTLTNWVAEFKRFTPRIPVVLYHGSQEKRDEIFGEIKQKFKIPGIDGVKFYPVVITSFEVVIRETKSLGRLQWRYIIVDEGHRLKNHQCRLVQELKKYPSNNRLLMTGTPLQNNLSELWSLLHFLLPEIFDDLDVFTSWFRVEEFQGSDTDHKIVELERKENVLSMLHQILSPFLLRRLKTDVDLEIPKKKELIVYCPMSKIQDELYRATVDKTIAFVIGAEFDKKPEPLEYQANGRLKRKAKRLDINYSSMGFEEETQNLKKDSAEKVDADIEDIEAKCTNIKMQNPFMQLKKIVNHPHLVKWEIDAETGEYVVDESMVKDSGKLTVMDQMLTRLIKDGHKVLIFSTLTMLLDVLADYLSMRDMKFCRLDGRMNLEDRATDMDTFRNDPDTSVFLISTRAGGLGITLTSADTVIIYDSDWNPQCDLQAQDRCHRIGQTKPVVVYRLVAADTVDQRIIERAGAKRKLEKLVIQKGKFKSGLQGSNNLGITANEMMELLKARDHNGEYRSLSDQVFTEEEMDALMDRSDLVEGAEIKVKEEIKGVFKRTDVPEVETKKGKSNLV</sequence>
<evidence type="ECO:0000256" key="10">
    <source>
        <dbReference type="ARBA" id="ARBA00022840"/>
    </source>
</evidence>
<dbReference type="GO" id="GO:0005634">
    <property type="term" value="C:nucleus"/>
    <property type="evidence" value="ECO:0000318"/>
    <property type="project" value="GO_Central"/>
</dbReference>
<evidence type="ECO:0000256" key="13">
    <source>
        <dbReference type="ARBA" id="ARBA00023163"/>
    </source>
</evidence>
<keyword evidence="10" id="KW-0067">ATP-binding</keyword>
<evidence type="ECO:0000256" key="9">
    <source>
        <dbReference type="ARBA" id="ARBA00022806"/>
    </source>
</evidence>
<proteinExistence type="inferred from homology"/>
<gene>
    <name evidence="20" type="ORF">DAPPUDRAFT_202549</name>
</gene>
<dbReference type="InterPro" id="IPR001650">
    <property type="entry name" value="Helicase_C-like"/>
</dbReference>
<evidence type="ECO:0000313" key="21">
    <source>
        <dbReference type="Proteomes" id="UP000000305"/>
    </source>
</evidence>
<dbReference type="GO" id="GO:0045944">
    <property type="term" value="P:positive regulation of transcription by RNA polymerase II"/>
    <property type="evidence" value="ECO:0000318"/>
    <property type="project" value="GO_Central"/>
</dbReference>
<evidence type="ECO:0000256" key="7">
    <source>
        <dbReference type="ARBA" id="ARBA00022776"/>
    </source>
</evidence>
<reference evidence="20 21" key="1">
    <citation type="journal article" date="2011" name="Science">
        <title>The ecoresponsive genome of Daphnia pulex.</title>
        <authorList>
            <person name="Colbourne J.K."/>
            <person name="Pfrender M.E."/>
            <person name="Gilbert D."/>
            <person name="Thomas W.K."/>
            <person name="Tucker A."/>
            <person name="Oakley T.H."/>
            <person name="Tokishita S."/>
            <person name="Aerts A."/>
            <person name="Arnold G.J."/>
            <person name="Basu M.K."/>
            <person name="Bauer D.J."/>
            <person name="Caceres C.E."/>
            <person name="Carmel L."/>
            <person name="Casola C."/>
            <person name="Choi J.H."/>
            <person name="Detter J.C."/>
            <person name="Dong Q."/>
            <person name="Dusheyko S."/>
            <person name="Eads B.D."/>
            <person name="Frohlich T."/>
            <person name="Geiler-Samerotte K.A."/>
            <person name="Gerlach D."/>
            <person name="Hatcher P."/>
            <person name="Jogdeo S."/>
            <person name="Krijgsveld J."/>
            <person name="Kriventseva E.V."/>
            <person name="Kultz D."/>
            <person name="Laforsch C."/>
            <person name="Lindquist E."/>
            <person name="Lopez J."/>
            <person name="Manak J.R."/>
            <person name="Muller J."/>
            <person name="Pangilinan J."/>
            <person name="Patwardhan R.P."/>
            <person name="Pitluck S."/>
            <person name="Pritham E.J."/>
            <person name="Rechtsteiner A."/>
            <person name="Rho M."/>
            <person name="Rogozin I.B."/>
            <person name="Sakarya O."/>
            <person name="Salamov A."/>
            <person name="Schaack S."/>
            <person name="Shapiro H."/>
            <person name="Shiga Y."/>
            <person name="Skalitzky C."/>
            <person name="Smith Z."/>
            <person name="Souvorov A."/>
            <person name="Sung W."/>
            <person name="Tang Z."/>
            <person name="Tsuchiya D."/>
            <person name="Tu H."/>
            <person name="Vos H."/>
            <person name="Wang M."/>
            <person name="Wolf Y.I."/>
            <person name="Yamagata H."/>
            <person name="Yamada T."/>
            <person name="Ye Y."/>
            <person name="Shaw J.R."/>
            <person name="Andrews J."/>
            <person name="Crease T.J."/>
            <person name="Tang H."/>
            <person name="Lucas S.M."/>
            <person name="Robertson H.M."/>
            <person name="Bork P."/>
            <person name="Koonin E.V."/>
            <person name="Zdobnov E.M."/>
            <person name="Grigoriev I.V."/>
            <person name="Lynch M."/>
            <person name="Boore J.L."/>
        </authorList>
    </citation>
    <scope>NUCLEOTIDE SEQUENCE [LARGE SCALE GENOMIC DNA]</scope>
</reference>
<dbReference type="eggNOG" id="KOG0385">
    <property type="taxonomic scope" value="Eukaryota"/>
</dbReference>
<organism evidence="20 21">
    <name type="scientific">Daphnia pulex</name>
    <name type="common">Water flea</name>
    <dbReference type="NCBI Taxonomy" id="6669"/>
    <lineage>
        <taxon>Eukaryota</taxon>
        <taxon>Metazoa</taxon>
        <taxon>Ecdysozoa</taxon>
        <taxon>Arthropoda</taxon>
        <taxon>Crustacea</taxon>
        <taxon>Branchiopoda</taxon>
        <taxon>Diplostraca</taxon>
        <taxon>Cladocera</taxon>
        <taxon>Anomopoda</taxon>
        <taxon>Daphniidae</taxon>
        <taxon>Daphnia</taxon>
    </lineage>
</organism>
<evidence type="ECO:0000256" key="12">
    <source>
        <dbReference type="ARBA" id="ARBA00023054"/>
    </source>
</evidence>
<dbReference type="GO" id="GO:0005524">
    <property type="term" value="F:ATP binding"/>
    <property type="evidence" value="ECO:0007669"/>
    <property type="project" value="UniProtKB-KW"/>
</dbReference>
<dbReference type="GO" id="GO:0051301">
    <property type="term" value="P:cell division"/>
    <property type="evidence" value="ECO:0007669"/>
    <property type="project" value="UniProtKB-KW"/>
</dbReference>
<comment type="function">
    <text evidence="16">Plays an essential role in normal development and survival. Involved in regulation of the expansion or survival of lymphoid cells. Required for de novo or maintenance DNA methylation. May control silencing of the imprinted CDKN1C gene through DNA methylation. May play a role in formation and organization of heterochromatin, implying a functional role in the regulation of transcription and mitosis.</text>
</comment>
<keyword evidence="11" id="KW-0805">Transcription regulation</keyword>
<dbReference type="PROSITE" id="PS51192">
    <property type="entry name" value="HELICASE_ATP_BIND_1"/>
    <property type="match status" value="1"/>
</dbReference>
<dbReference type="InParanoid" id="E9HE56"/>
<evidence type="ECO:0000256" key="2">
    <source>
        <dbReference type="ARBA" id="ARBA00007025"/>
    </source>
</evidence>
<dbReference type="HOGENOM" id="CLU_000315_17_3_1"/>
<dbReference type="SMART" id="SM00490">
    <property type="entry name" value="HELICc"/>
    <property type="match status" value="1"/>
</dbReference>
<keyword evidence="3" id="KW-0217">Developmental protein</keyword>
<accession>E9HE56</accession>
<dbReference type="Pfam" id="PF00271">
    <property type="entry name" value="Helicase_C"/>
    <property type="match status" value="1"/>
</dbReference>
<dbReference type="OrthoDB" id="448448at2759"/>
<evidence type="ECO:0000313" key="20">
    <source>
        <dbReference type="EMBL" id="EFX69988.1"/>
    </source>
</evidence>
<keyword evidence="8" id="KW-0378">Hydrolase</keyword>
<dbReference type="Gene3D" id="3.40.50.300">
    <property type="entry name" value="P-loop containing nucleotide triphosphate hydrolases"/>
    <property type="match status" value="1"/>
</dbReference>
<dbReference type="PANTHER" id="PTHR47161">
    <property type="entry name" value="LYMPHOID-SPECIFIC HELICASE"/>
    <property type="match status" value="1"/>
</dbReference>
<dbReference type="GO" id="GO:0003682">
    <property type="term" value="F:chromatin binding"/>
    <property type="evidence" value="ECO:0000318"/>
    <property type="project" value="GO_Central"/>
</dbReference>
<dbReference type="GO" id="GO:0004386">
    <property type="term" value="F:helicase activity"/>
    <property type="evidence" value="ECO:0007669"/>
    <property type="project" value="UniProtKB-KW"/>
</dbReference>
<feature type="domain" description="Helicase C-terminal" evidence="19">
    <location>
        <begin position="386"/>
        <end position="536"/>
    </location>
</feature>
<dbReference type="PANTHER" id="PTHR47161:SF1">
    <property type="entry name" value="LYMPHOID-SPECIFIC HELICASE"/>
    <property type="match status" value="1"/>
</dbReference>
<keyword evidence="9" id="KW-0347">Helicase</keyword>
<dbReference type="AlphaFoldDB" id="E9HE56"/>
<dbReference type="PROSITE" id="PS51194">
    <property type="entry name" value="HELICASE_CTER"/>
    <property type="match status" value="1"/>
</dbReference>
<dbReference type="InterPro" id="IPR014001">
    <property type="entry name" value="Helicase_ATP-bd"/>
</dbReference>
<dbReference type="InterPro" id="IPR000330">
    <property type="entry name" value="SNF2_N"/>
</dbReference>
<keyword evidence="14" id="KW-0539">Nucleus</keyword>
<keyword evidence="4" id="KW-0597">Phosphoprotein</keyword>
<comment type="similarity">
    <text evidence="2">Belongs to the SNF2/RAD54 helicase family.</text>
</comment>
<dbReference type="GO" id="GO:0031507">
    <property type="term" value="P:heterochromatin formation"/>
    <property type="evidence" value="ECO:0000318"/>
    <property type="project" value="GO_Central"/>
</dbReference>
<dbReference type="InterPro" id="IPR049730">
    <property type="entry name" value="SNF2/RAD54-like_C"/>
</dbReference>
<dbReference type="CDD" id="cd18793">
    <property type="entry name" value="SF2_C_SNF"/>
    <property type="match status" value="1"/>
</dbReference>
<dbReference type="GO" id="GO:0000785">
    <property type="term" value="C:chromatin"/>
    <property type="evidence" value="ECO:0000318"/>
    <property type="project" value="GO_Central"/>
</dbReference>
<evidence type="ECO:0000256" key="5">
    <source>
        <dbReference type="ARBA" id="ARBA00022618"/>
    </source>
</evidence>
<comment type="subcellular location">
    <subcellularLocation>
        <location evidence="1">Nucleus</location>
    </subcellularLocation>
</comment>
<evidence type="ECO:0000256" key="3">
    <source>
        <dbReference type="ARBA" id="ARBA00022473"/>
    </source>
</evidence>
<evidence type="ECO:0000256" key="6">
    <source>
        <dbReference type="ARBA" id="ARBA00022741"/>
    </source>
</evidence>
<dbReference type="Gene3D" id="3.40.50.10810">
    <property type="entry name" value="Tandem AAA-ATPase domain"/>
    <property type="match status" value="1"/>
</dbReference>
<evidence type="ECO:0000259" key="19">
    <source>
        <dbReference type="PROSITE" id="PS51194"/>
    </source>
</evidence>
<dbReference type="FunFam" id="3.40.50.10810:FF:000015">
    <property type="entry name" value="lymphoid-specific helicase isoform X1"/>
    <property type="match status" value="1"/>
</dbReference>
<dbReference type="InterPro" id="IPR038718">
    <property type="entry name" value="SNF2-like_sf"/>
</dbReference>
<evidence type="ECO:0000256" key="4">
    <source>
        <dbReference type="ARBA" id="ARBA00022553"/>
    </source>
</evidence>
<keyword evidence="7" id="KW-0498">Mitosis</keyword>
<dbReference type="KEGG" id="dpx:DAPPUDRAFT_202549"/>
<evidence type="ECO:0000256" key="17">
    <source>
        <dbReference type="ARBA" id="ARBA00081399"/>
    </source>
</evidence>
<dbReference type="GO" id="GO:0003677">
    <property type="term" value="F:DNA binding"/>
    <property type="evidence" value="ECO:0000318"/>
    <property type="project" value="GO_Central"/>
</dbReference>
<keyword evidence="15" id="KW-0131">Cell cycle</keyword>
<keyword evidence="21" id="KW-1185">Reference proteome</keyword>
<dbReference type="GO" id="GO:0140750">
    <property type="term" value="F:nucleosome array spacer activity"/>
    <property type="evidence" value="ECO:0000318"/>
    <property type="project" value="GO_Central"/>
</dbReference>
<name>E9HE56_DAPPU</name>
<evidence type="ECO:0000256" key="8">
    <source>
        <dbReference type="ARBA" id="ARBA00022801"/>
    </source>
</evidence>
<evidence type="ECO:0000256" key="15">
    <source>
        <dbReference type="ARBA" id="ARBA00023306"/>
    </source>
</evidence>
<dbReference type="PhylomeDB" id="E9HE56"/>
<protein>
    <recommendedName>
        <fullName evidence="17">Proliferation-associated SNF2-like protein</fullName>
    </recommendedName>
</protein>
<evidence type="ECO:0000259" key="18">
    <source>
        <dbReference type="PROSITE" id="PS51192"/>
    </source>
</evidence>
<dbReference type="GO" id="GO:0016787">
    <property type="term" value="F:hydrolase activity"/>
    <property type="evidence" value="ECO:0007669"/>
    <property type="project" value="UniProtKB-KW"/>
</dbReference>
<dbReference type="OMA" id="WNICRID"/>
<dbReference type="EMBL" id="GL732627">
    <property type="protein sequence ID" value="EFX69988.1"/>
    <property type="molecule type" value="Genomic_DNA"/>
</dbReference>
<feature type="domain" description="Helicase ATP-binding" evidence="18">
    <location>
        <begin position="13"/>
        <end position="186"/>
    </location>
</feature>
<dbReference type="SMART" id="SM00487">
    <property type="entry name" value="DEXDc"/>
    <property type="match status" value="1"/>
</dbReference>
<keyword evidence="6" id="KW-0547">Nucleotide-binding</keyword>